<dbReference type="Proteomes" id="UP001480595">
    <property type="component" value="Unassembled WGS sequence"/>
</dbReference>
<gene>
    <name evidence="13" type="ORF">PG994_008921</name>
</gene>
<keyword evidence="8 10" id="KW-0472">Membrane</keyword>
<dbReference type="Pfam" id="PF00664">
    <property type="entry name" value="ABC_membrane"/>
    <property type="match status" value="2"/>
</dbReference>
<evidence type="ECO:0000256" key="10">
    <source>
        <dbReference type="SAM" id="Phobius"/>
    </source>
</evidence>
<dbReference type="SMART" id="SM00382">
    <property type="entry name" value="AAA"/>
    <property type="match status" value="2"/>
</dbReference>
<dbReference type="SUPFAM" id="SSF90123">
    <property type="entry name" value="ABC transporter transmembrane region"/>
    <property type="match status" value="2"/>
</dbReference>
<dbReference type="PANTHER" id="PTHR24223:SF353">
    <property type="entry name" value="ABC TRANSPORTER ATP-BINDING PROTEIN_PERMEASE VMR1-RELATED"/>
    <property type="match status" value="1"/>
</dbReference>
<feature type="compositionally biased region" description="Basic and acidic residues" evidence="9">
    <location>
        <begin position="460"/>
        <end position="469"/>
    </location>
</feature>
<dbReference type="InterPro" id="IPR003593">
    <property type="entry name" value="AAA+_ATPase"/>
</dbReference>
<feature type="transmembrane region" description="Helical" evidence="10">
    <location>
        <begin position="125"/>
        <end position="143"/>
    </location>
</feature>
<dbReference type="InterPro" id="IPR003439">
    <property type="entry name" value="ABC_transporter-like_ATP-bd"/>
</dbReference>
<feature type="transmembrane region" description="Helical" evidence="10">
    <location>
        <begin position="1189"/>
        <end position="1210"/>
    </location>
</feature>
<accession>A0ABR1UKQ1</accession>
<keyword evidence="2" id="KW-0813">Transport</keyword>
<feature type="compositionally biased region" description="Low complexity" evidence="9">
    <location>
        <begin position="446"/>
        <end position="457"/>
    </location>
</feature>
<keyword evidence="3 10" id="KW-0812">Transmembrane</keyword>
<feature type="transmembrane region" description="Helical" evidence="10">
    <location>
        <begin position="1216"/>
        <end position="1236"/>
    </location>
</feature>
<sequence>MASTADFASCGWPIWRVDDFTTCFQSDYLKILFPLIVFGLSVTSLAYQGILQRIRSRRARDYHHTPDQRDHTELPPEEEEEPGSTDDDEDGLSIAQNGGGRLALGSIVQADTPPGQQLSVIVEELCVVGLVAINVAALITNTYSGRGRIAAAVGVVTWIYVLVLATLRLFLGNTKWRVPWIWNHTASIYGFQWLFTLVIFRSVIIHPSSQLAQILVIAEFCLTTVLFMMTMSVRKGNKTVLLEWEGDIEPSREPLASVFSLMTFSWVDSVLWEGYKSPLVMEKVWNLLPKDKAAYVLADYRQFKKNTRLIFHLAKYFKSDLILQCLWALASGVLTFAPTLLLKAILEYVEKPEMAPVNVLWLYVILLPIADIIRSIADGQALWIGRKICIRIRAIIIGDIYAKALRRKAASGKDTVLGTTYGKEAAKETRLDKLKRMIGLKRKSASDASNGAAGASSTREVPKKEDPVKDADEQANLGTIINLMSVDSFKISEVTSYLHFLLASAPSQLIMSIILLWQVMGLSAIPGLVIMVFLLPVNILLAKGFQYTQKKIMTATDKRIHTTNEVLQNIRIIKYFAWEQRFGEIVDQKRRAELKALRDRYMIWALAVAIWNTVPVLITFCSFLVYTKVEEKPLYPSVAFTAMSLFMLLRVPLDQLGDMIAHVQEAQVSIDRVEEFLLEDETEKYKQLSEENVDEQGNCVIGFRDATFIWGSKDAVAKDGSMAFRLLDLTSDFKIGQLNVIAGPTGSGKTSMLMALLGEMTLMKGQVYLPGGRSREDVRVDPKTGLAETCAYVAQSAWLVNANIKENILFSAPYDEKRYRDVIVACALERDLEILDNGDETLVGEKGITLSGGQKQRISLARAVYSNSRHLLLDDCLSAVDSHTAQWIFTNCIRGPLMRDRTCILVTHNITLCVPSSEYVVVLDNGRVLAQGPPSEVTASGALGEDMQNRSRPSSAHASRIPSRVPSSVGEGSGETLIDGAPNGDANGKPKDKKKKKQDAMEETKATGAVKWPVVKLYLNAMGSWWFWMLTIFVFGGQQLSGVAQNLWIKQWAEQYTTEAESVNTFTVGAVSQNSVGHFAAPNAFSTVASHVQSGAFFSPAQYGVANAPDEVNVNYYLLVLALIGVAGALLALVRDLWLFFGSLTASWKLHNRLMGSVARAKFKFFDVTPLGQIMNRFSKDLEAIDQEVAPVAIGVMSCVLGILVTIVLIGFVTPGFLVAGGFITGAYIFVGLFYLRASRDLKRLESVNRSPLFQQFGETLSGVTTIRAYGDERRFIRENLTKINTQARPFIYLWAANRWLAFRTDVLGDLVAFFAGVFVILSLGKIQAGAAGISLSYAITFSENMLWLVRLYAMNEQNMNSVERVKEYLDVEQEAEPINEKNRPPANWPAHGSVEFISYSTRYRSDLDPVLRKVTFQINPLEKVGVVGRTGAGKSSLTLALFRALEAEEGKILLDDIDIGTIGLKDLREAITIVPQDPTLFTGTIRTNLDPFDLYTDEEIFNALRRVQLIGPKETPVTPVTTSALASEPAASDEAAGTPPSPTATNKNLFLDLSSAVSESGSNLSQGQRQLLCLARAMLKNPKLLIMDEATASIDYATDSKIQGLATIVDYDKVLVLDHGELVEYGDPYELLKKTDGSFRSMCETSGDMDTLLKAAKKAFEAKRLVDDE</sequence>
<organism evidence="13 14">
    <name type="scientific">Apiospora phragmitis</name>
    <dbReference type="NCBI Taxonomy" id="2905665"/>
    <lineage>
        <taxon>Eukaryota</taxon>
        <taxon>Fungi</taxon>
        <taxon>Dikarya</taxon>
        <taxon>Ascomycota</taxon>
        <taxon>Pezizomycotina</taxon>
        <taxon>Sordariomycetes</taxon>
        <taxon>Xylariomycetidae</taxon>
        <taxon>Amphisphaeriales</taxon>
        <taxon>Apiosporaceae</taxon>
        <taxon>Apiospora</taxon>
    </lineage>
</organism>
<dbReference type="EMBL" id="JAQQWL010000009">
    <property type="protein sequence ID" value="KAK8058473.1"/>
    <property type="molecule type" value="Genomic_DNA"/>
</dbReference>
<evidence type="ECO:0000256" key="5">
    <source>
        <dbReference type="ARBA" id="ARBA00022741"/>
    </source>
</evidence>
<dbReference type="InterPro" id="IPR027417">
    <property type="entry name" value="P-loop_NTPase"/>
</dbReference>
<evidence type="ECO:0000256" key="8">
    <source>
        <dbReference type="ARBA" id="ARBA00023136"/>
    </source>
</evidence>
<feature type="domain" description="ABC transmembrane type-1" evidence="12">
    <location>
        <begin position="322"/>
        <end position="665"/>
    </location>
</feature>
<feature type="transmembrane region" description="Helical" evidence="10">
    <location>
        <begin position="210"/>
        <end position="229"/>
    </location>
</feature>
<evidence type="ECO:0000256" key="4">
    <source>
        <dbReference type="ARBA" id="ARBA00022737"/>
    </source>
</evidence>
<feature type="region of interest" description="Disordered" evidence="9">
    <location>
        <begin position="1516"/>
        <end position="1545"/>
    </location>
</feature>
<keyword evidence="14" id="KW-1185">Reference proteome</keyword>
<feature type="transmembrane region" description="Helical" evidence="10">
    <location>
        <begin position="523"/>
        <end position="541"/>
    </location>
</feature>
<feature type="domain" description="ABC transporter" evidence="11">
    <location>
        <begin position="1395"/>
        <end position="1662"/>
    </location>
</feature>
<dbReference type="RefSeq" id="XP_066713919.1">
    <property type="nucleotide sequence ID" value="XM_066860330.1"/>
</dbReference>
<evidence type="ECO:0000256" key="2">
    <source>
        <dbReference type="ARBA" id="ARBA00022448"/>
    </source>
</evidence>
<feature type="domain" description="ABC transporter" evidence="11">
    <location>
        <begin position="701"/>
        <end position="950"/>
    </location>
</feature>
<evidence type="ECO:0000256" key="6">
    <source>
        <dbReference type="ARBA" id="ARBA00022840"/>
    </source>
</evidence>
<comment type="subcellular location">
    <subcellularLocation>
        <location evidence="1">Membrane</location>
    </subcellularLocation>
</comment>
<dbReference type="Gene3D" id="3.40.50.300">
    <property type="entry name" value="P-loop containing nucleotide triphosphate hydrolases"/>
    <property type="match status" value="2"/>
</dbReference>
<dbReference type="CDD" id="cd03244">
    <property type="entry name" value="ABCC_MRP_domain2"/>
    <property type="match status" value="1"/>
</dbReference>
<evidence type="ECO:0000259" key="12">
    <source>
        <dbReference type="PROSITE" id="PS50929"/>
    </source>
</evidence>
<dbReference type="Pfam" id="PF00005">
    <property type="entry name" value="ABC_tran"/>
    <property type="match status" value="2"/>
</dbReference>
<feature type="transmembrane region" description="Helical" evidence="10">
    <location>
        <begin position="497"/>
        <end position="517"/>
    </location>
</feature>
<evidence type="ECO:0000256" key="1">
    <source>
        <dbReference type="ARBA" id="ARBA00004370"/>
    </source>
</evidence>
<dbReference type="Gene3D" id="1.20.1560.10">
    <property type="entry name" value="ABC transporter type 1, transmembrane domain"/>
    <property type="match status" value="2"/>
</dbReference>
<dbReference type="PANTHER" id="PTHR24223">
    <property type="entry name" value="ATP-BINDING CASSETTE SUB-FAMILY C"/>
    <property type="match status" value="1"/>
</dbReference>
<dbReference type="InterPro" id="IPR050173">
    <property type="entry name" value="ABC_transporter_C-like"/>
</dbReference>
<dbReference type="PROSITE" id="PS50893">
    <property type="entry name" value="ABC_TRANSPORTER_2"/>
    <property type="match status" value="2"/>
</dbReference>
<protein>
    <recommendedName>
        <fullName evidence="15">ATP-dependent bile acid permease</fullName>
    </recommendedName>
</protein>
<dbReference type="PROSITE" id="PS00211">
    <property type="entry name" value="ABC_TRANSPORTER_1"/>
    <property type="match status" value="2"/>
</dbReference>
<name>A0ABR1UKQ1_9PEZI</name>
<dbReference type="InterPro" id="IPR011527">
    <property type="entry name" value="ABC1_TM_dom"/>
</dbReference>
<evidence type="ECO:0000313" key="13">
    <source>
        <dbReference type="EMBL" id="KAK8058473.1"/>
    </source>
</evidence>
<feature type="region of interest" description="Disordered" evidence="9">
    <location>
        <begin position="442"/>
        <end position="469"/>
    </location>
</feature>
<evidence type="ECO:0008006" key="15">
    <source>
        <dbReference type="Google" id="ProtNLM"/>
    </source>
</evidence>
<dbReference type="CDD" id="cd18596">
    <property type="entry name" value="ABC_6TM_VMR1_D1_like"/>
    <property type="match status" value="1"/>
</dbReference>
<feature type="transmembrane region" description="Helical" evidence="10">
    <location>
        <begin position="358"/>
        <end position="377"/>
    </location>
</feature>
<dbReference type="CDD" id="cd03250">
    <property type="entry name" value="ABCC_MRP_domain1"/>
    <property type="match status" value="1"/>
</dbReference>
<feature type="transmembrane region" description="Helical" evidence="10">
    <location>
        <begin position="1017"/>
        <end position="1037"/>
    </location>
</feature>
<evidence type="ECO:0000313" key="14">
    <source>
        <dbReference type="Proteomes" id="UP001480595"/>
    </source>
</evidence>
<evidence type="ECO:0000259" key="11">
    <source>
        <dbReference type="PROSITE" id="PS50893"/>
    </source>
</evidence>
<dbReference type="CDD" id="cd18604">
    <property type="entry name" value="ABC_6TM_VMR1_D2_like"/>
    <property type="match status" value="1"/>
</dbReference>
<feature type="transmembrane region" description="Helical" evidence="10">
    <location>
        <begin position="182"/>
        <end position="204"/>
    </location>
</feature>
<feature type="region of interest" description="Disordered" evidence="9">
    <location>
        <begin position="61"/>
        <end position="92"/>
    </location>
</feature>
<dbReference type="SUPFAM" id="SSF52540">
    <property type="entry name" value="P-loop containing nucleoside triphosphate hydrolases"/>
    <property type="match status" value="2"/>
</dbReference>
<dbReference type="PROSITE" id="PS50929">
    <property type="entry name" value="ABC_TM1F"/>
    <property type="match status" value="2"/>
</dbReference>
<feature type="compositionally biased region" description="Basic and acidic residues" evidence="9">
    <location>
        <begin position="62"/>
        <end position="74"/>
    </location>
</feature>
<feature type="transmembrane region" description="Helical" evidence="10">
    <location>
        <begin position="31"/>
        <end position="50"/>
    </location>
</feature>
<feature type="transmembrane region" description="Helical" evidence="10">
    <location>
        <begin position="1116"/>
        <end position="1134"/>
    </location>
</feature>
<feature type="domain" description="ABC transmembrane type-1" evidence="12">
    <location>
        <begin position="1030"/>
        <end position="1355"/>
    </location>
</feature>
<feature type="compositionally biased region" description="Acidic residues" evidence="9">
    <location>
        <begin position="75"/>
        <end position="91"/>
    </location>
</feature>
<reference evidence="13 14" key="1">
    <citation type="submission" date="2023-01" db="EMBL/GenBank/DDBJ databases">
        <title>Analysis of 21 Apiospora genomes using comparative genomics revels a genus with tremendous synthesis potential of carbohydrate active enzymes and secondary metabolites.</title>
        <authorList>
            <person name="Sorensen T."/>
        </authorList>
    </citation>
    <scope>NUCLEOTIDE SEQUENCE [LARGE SCALE GENOMIC DNA]</scope>
    <source>
        <strain evidence="13 14">CBS 135458</strain>
    </source>
</reference>
<dbReference type="InterPro" id="IPR036640">
    <property type="entry name" value="ABC1_TM_sf"/>
</dbReference>
<proteinExistence type="predicted"/>
<dbReference type="GeneID" id="92093393"/>
<feature type="transmembrane region" description="Helical" evidence="10">
    <location>
        <begin position="149"/>
        <end position="170"/>
    </location>
</feature>
<keyword evidence="7 10" id="KW-1133">Transmembrane helix</keyword>
<keyword evidence="4" id="KW-0677">Repeat</keyword>
<feature type="transmembrane region" description="Helical" evidence="10">
    <location>
        <begin position="321"/>
        <end position="346"/>
    </location>
</feature>
<dbReference type="InterPro" id="IPR017871">
    <property type="entry name" value="ABC_transporter-like_CS"/>
</dbReference>
<comment type="caution">
    <text evidence="13">The sequence shown here is derived from an EMBL/GenBank/DDBJ whole genome shotgun (WGS) entry which is preliminary data.</text>
</comment>
<evidence type="ECO:0000256" key="7">
    <source>
        <dbReference type="ARBA" id="ARBA00022989"/>
    </source>
</evidence>
<keyword evidence="6" id="KW-0067">ATP-binding</keyword>
<feature type="region of interest" description="Disordered" evidence="9">
    <location>
        <begin position="934"/>
        <end position="1005"/>
    </location>
</feature>
<feature type="transmembrane region" description="Helical" evidence="10">
    <location>
        <begin position="601"/>
        <end position="627"/>
    </location>
</feature>
<keyword evidence="5" id="KW-0547">Nucleotide-binding</keyword>
<evidence type="ECO:0000256" key="3">
    <source>
        <dbReference type="ARBA" id="ARBA00022692"/>
    </source>
</evidence>
<evidence type="ECO:0000256" key="9">
    <source>
        <dbReference type="SAM" id="MobiDB-lite"/>
    </source>
</evidence>